<dbReference type="AlphaFoldDB" id="A0A396ID61"/>
<evidence type="ECO:0000313" key="2">
    <source>
        <dbReference type="Proteomes" id="UP000265566"/>
    </source>
</evidence>
<dbReference type="EMBL" id="PSQE01000004">
    <property type="protein sequence ID" value="RHN60767.1"/>
    <property type="molecule type" value="Genomic_DNA"/>
</dbReference>
<dbReference type="Gramene" id="rna23126">
    <property type="protein sequence ID" value="RHN60767.1"/>
    <property type="gene ID" value="gene23126"/>
</dbReference>
<gene>
    <name evidence="1" type="ORF">MtrunA17_Chr4g0029401</name>
</gene>
<comment type="caution">
    <text evidence="1">The sequence shown here is derived from an EMBL/GenBank/DDBJ whole genome shotgun (WGS) entry which is preliminary data.</text>
</comment>
<dbReference type="Proteomes" id="UP000265566">
    <property type="component" value="Chromosome 4"/>
</dbReference>
<evidence type="ECO:0000313" key="1">
    <source>
        <dbReference type="EMBL" id="RHN60767.1"/>
    </source>
</evidence>
<reference evidence="2" key="1">
    <citation type="journal article" date="2018" name="Nat. Plants">
        <title>Whole-genome landscape of Medicago truncatula symbiotic genes.</title>
        <authorList>
            <person name="Pecrix Y."/>
            <person name="Staton S.E."/>
            <person name="Sallet E."/>
            <person name="Lelandais-Briere C."/>
            <person name="Moreau S."/>
            <person name="Carrere S."/>
            <person name="Blein T."/>
            <person name="Jardinaud M.F."/>
            <person name="Latrasse D."/>
            <person name="Zouine M."/>
            <person name="Zahm M."/>
            <person name="Kreplak J."/>
            <person name="Mayjonade B."/>
            <person name="Satge C."/>
            <person name="Perez M."/>
            <person name="Cauet S."/>
            <person name="Marande W."/>
            <person name="Chantry-Darmon C."/>
            <person name="Lopez-Roques C."/>
            <person name="Bouchez O."/>
            <person name="Berard A."/>
            <person name="Debelle F."/>
            <person name="Munos S."/>
            <person name="Bendahmane A."/>
            <person name="Berges H."/>
            <person name="Niebel A."/>
            <person name="Buitink J."/>
            <person name="Frugier F."/>
            <person name="Benhamed M."/>
            <person name="Crespi M."/>
            <person name="Gouzy J."/>
            <person name="Gamas P."/>
        </authorList>
    </citation>
    <scope>NUCLEOTIDE SEQUENCE [LARGE SCALE GENOMIC DNA]</scope>
    <source>
        <strain evidence="2">cv. Jemalong A17</strain>
    </source>
</reference>
<accession>A0A396ID61</accession>
<protein>
    <submittedName>
        <fullName evidence="1">Uncharacterized protein</fullName>
    </submittedName>
</protein>
<sequence length="43" mass="4943">MLYMPDSTQFMQEMTSKDQKKEAPVLFAYKHASSSLLKKGQFA</sequence>
<name>A0A396ID61_MEDTR</name>
<organism evidence="1 2">
    <name type="scientific">Medicago truncatula</name>
    <name type="common">Barrel medic</name>
    <name type="synonym">Medicago tribuloides</name>
    <dbReference type="NCBI Taxonomy" id="3880"/>
    <lineage>
        <taxon>Eukaryota</taxon>
        <taxon>Viridiplantae</taxon>
        <taxon>Streptophyta</taxon>
        <taxon>Embryophyta</taxon>
        <taxon>Tracheophyta</taxon>
        <taxon>Spermatophyta</taxon>
        <taxon>Magnoliopsida</taxon>
        <taxon>eudicotyledons</taxon>
        <taxon>Gunneridae</taxon>
        <taxon>Pentapetalae</taxon>
        <taxon>rosids</taxon>
        <taxon>fabids</taxon>
        <taxon>Fabales</taxon>
        <taxon>Fabaceae</taxon>
        <taxon>Papilionoideae</taxon>
        <taxon>50 kb inversion clade</taxon>
        <taxon>NPAAA clade</taxon>
        <taxon>Hologalegina</taxon>
        <taxon>IRL clade</taxon>
        <taxon>Trifolieae</taxon>
        <taxon>Medicago</taxon>
    </lineage>
</organism>
<proteinExistence type="predicted"/>